<organism evidence="3 4">
    <name type="scientific">Candolleomyces eurysporus</name>
    <dbReference type="NCBI Taxonomy" id="2828524"/>
    <lineage>
        <taxon>Eukaryota</taxon>
        <taxon>Fungi</taxon>
        <taxon>Dikarya</taxon>
        <taxon>Basidiomycota</taxon>
        <taxon>Agaricomycotina</taxon>
        <taxon>Agaricomycetes</taxon>
        <taxon>Agaricomycetidae</taxon>
        <taxon>Agaricales</taxon>
        <taxon>Agaricineae</taxon>
        <taxon>Psathyrellaceae</taxon>
        <taxon>Candolleomyces</taxon>
    </lineage>
</organism>
<evidence type="ECO:0000259" key="2">
    <source>
        <dbReference type="Pfam" id="PF20151"/>
    </source>
</evidence>
<keyword evidence="1" id="KW-0472">Membrane</keyword>
<protein>
    <recommendedName>
        <fullName evidence="2">DUF6533 domain-containing protein</fullName>
    </recommendedName>
</protein>
<dbReference type="Proteomes" id="UP001140091">
    <property type="component" value="Unassembled WGS sequence"/>
</dbReference>
<keyword evidence="1" id="KW-1133">Transmembrane helix</keyword>
<feature type="transmembrane region" description="Helical" evidence="1">
    <location>
        <begin position="51"/>
        <end position="73"/>
    </location>
</feature>
<gene>
    <name evidence="3" type="ORF">H1R20_g7587</name>
</gene>
<dbReference type="AlphaFoldDB" id="A0A9W8J6T8"/>
<feature type="domain" description="DUF6533" evidence="2">
    <location>
        <begin position="22"/>
        <end position="65"/>
    </location>
</feature>
<evidence type="ECO:0000313" key="3">
    <source>
        <dbReference type="EMBL" id="KAJ2929506.1"/>
    </source>
</evidence>
<proteinExistence type="predicted"/>
<keyword evidence="1" id="KW-0812">Transmembrane</keyword>
<feature type="non-terminal residue" evidence="3">
    <location>
        <position position="1"/>
    </location>
</feature>
<reference evidence="3" key="1">
    <citation type="submission" date="2022-06" db="EMBL/GenBank/DDBJ databases">
        <title>Genome Sequence of Candolleomyces eurysporus.</title>
        <authorList>
            <person name="Buettner E."/>
        </authorList>
    </citation>
    <scope>NUCLEOTIDE SEQUENCE</scope>
    <source>
        <strain evidence="3">VTCC 930004</strain>
    </source>
</reference>
<dbReference type="Pfam" id="PF20151">
    <property type="entry name" value="DUF6533"/>
    <property type="match status" value="1"/>
</dbReference>
<feature type="transmembrane region" description="Helical" evidence="1">
    <location>
        <begin position="12"/>
        <end position="31"/>
    </location>
</feature>
<dbReference type="InterPro" id="IPR045340">
    <property type="entry name" value="DUF6533"/>
</dbReference>
<dbReference type="OrthoDB" id="2745134at2759"/>
<sequence>MADSTVDLRDEFQHAYIGLGLLVSSRVLYILDYLDTLEAEVTYIWWEPGKLGKFLFLLSRYTSLVLSPFFIYLKAANANGITSAKVPLSPSAHDFAAH</sequence>
<accession>A0A9W8J6T8</accession>
<evidence type="ECO:0000313" key="4">
    <source>
        <dbReference type="Proteomes" id="UP001140091"/>
    </source>
</evidence>
<evidence type="ECO:0000256" key="1">
    <source>
        <dbReference type="SAM" id="Phobius"/>
    </source>
</evidence>
<comment type="caution">
    <text evidence="3">The sequence shown here is derived from an EMBL/GenBank/DDBJ whole genome shotgun (WGS) entry which is preliminary data.</text>
</comment>
<name>A0A9W8J6T8_9AGAR</name>
<dbReference type="EMBL" id="JANBPK010000870">
    <property type="protein sequence ID" value="KAJ2929506.1"/>
    <property type="molecule type" value="Genomic_DNA"/>
</dbReference>
<keyword evidence="4" id="KW-1185">Reference proteome</keyword>